<dbReference type="GO" id="GO:0046820">
    <property type="term" value="F:4-amino-4-deoxychorismate synthase activity"/>
    <property type="evidence" value="ECO:0007669"/>
    <property type="project" value="UniProtKB-EC"/>
</dbReference>
<evidence type="ECO:0000313" key="4">
    <source>
        <dbReference type="Proteomes" id="UP000095210"/>
    </source>
</evidence>
<dbReference type="PANTHER" id="PTHR11236">
    <property type="entry name" value="AMINOBENZOATE/ANTHRANILATE SYNTHASE"/>
    <property type="match status" value="1"/>
</dbReference>
<dbReference type="GO" id="GO:0000162">
    <property type="term" value="P:L-tryptophan biosynthetic process"/>
    <property type="evidence" value="ECO:0007669"/>
    <property type="project" value="TreeGrafter"/>
</dbReference>
<evidence type="ECO:0000256" key="1">
    <source>
        <dbReference type="SAM" id="MobiDB-lite"/>
    </source>
</evidence>
<dbReference type="AlphaFoldDB" id="A0AAC9HLX4"/>
<dbReference type="NCBIfam" id="TIGR00553">
    <property type="entry name" value="pabB"/>
    <property type="match status" value="1"/>
</dbReference>
<dbReference type="InterPro" id="IPR005801">
    <property type="entry name" value="ADC_synthase"/>
</dbReference>
<gene>
    <name evidence="3" type="ORF">TL08_03505</name>
</gene>
<dbReference type="Gene3D" id="3.60.120.10">
    <property type="entry name" value="Anthranilate synthase"/>
    <property type="match status" value="1"/>
</dbReference>
<dbReference type="InterPro" id="IPR015890">
    <property type="entry name" value="Chorismate_C"/>
</dbReference>
<dbReference type="PANTHER" id="PTHR11236:SF50">
    <property type="entry name" value="AMINODEOXYCHORISMATE SYNTHASE COMPONENT 1"/>
    <property type="match status" value="1"/>
</dbReference>
<dbReference type="InterPro" id="IPR005802">
    <property type="entry name" value="ADC_synth_comp_1"/>
</dbReference>
<keyword evidence="3" id="KW-0808">Transferase</keyword>
<dbReference type="EC" id="2.6.1.85" evidence="3"/>
<dbReference type="NCBIfam" id="NF004530">
    <property type="entry name" value="PRK05877.1"/>
    <property type="match status" value="1"/>
</dbReference>
<dbReference type="SUPFAM" id="SSF56322">
    <property type="entry name" value="ADC synthase"/>
    <property type="match status" value="1"/>
</dbReference>
<reference evidence="4" key="1">
    <citation type="submission" date="2016-03" db="EMBL/GenBank/DDBJ databases">
        <title>Complete genome sequence of the type strain Actinoalloteichus hymeniacidonis DSM 45092.</title>
        <authorList>
            <person name="Schaffert L."/>
            <person name="Albersmeier A."/>
            <person name="Winkler A."/>
            <person name="Kalinowski J."/>
            <person name="Zotchev S."/>
            <person name="Ruckert C."/>
        </authorList>
    </citation>
    <scope>NUCLEOTIDE SEQUENCE [LARGE SCALE GENOMIC DNA]</scope>
    <source>
        <strain evidence="4">HPA177(T) (DSM 45092(T))</strain>
    </source>
</reference>
<dbReference type="Pfam" id="PF00425">
    <property type="entry name" value="Chorismate_bind"/>
    <property type="match status" value="1"/>
</dbReference>
<sequence>MRTYVRRLAKPDVAPEQLLRRLAQRARTLRIAEPAALIGSWFGSTAVLVPSVALDRQRTDSTPASDIAPAGPDPAGTIGGGLLGSLDHPDRPGHDCRGSWGWTNQVLRRDAAGDWWFEALIGEPPHGMDPDAAVAAATEFAELLTAADPPIAARRVGDLRTPDAARHRKAVAACVEAIAAGEIFQANICSRFEVDFDGDPIDLFTSGTTAMRPTRAAFLSHGDNGSVVSFSPELFLARHGDRVRSSPIKGTLPRRGPSDDVNAARLRESVKDVAENVMIVDLVRNDLGRVARPGSVTVPELLDVQPHPGVWHLVSTVEASLRPGVSHAELLAATFPPGSVTGTPKVRALEIIDELEAESRRLHCGAVGMISPVAGLELNVAIRTFEHRHGRHGGVLALGVGGGITSDSDPAAEWAECLTKAAPLLALLGHRPPS</sequence>
<feature type="domain" description="Chorismate-utilising enzyme C-terminal" evidence="2">
    <location>
        <begin position="165"/>
        <end position="420"/>
    </location>
</feature>
<keyword evidence="3" id="KW-0032">Aminotransferase</keyword>
<evidence type="ECO:0000259" key="2">
    <source>
        <dbReference type="Pfam" id="PF00425"/>
    </source>
</evidence>
<evidence type="ECO:0000313" key="3">
    <source>
        <dbReference type="EMBL" id="AOS61533.1"/>
    </source>
</evidence>
<dbReference type="KEGG" id="ahm:TL08_03505"/>
<accession>A0AAC9HLX4</accession>
<keyword evidence="4" id="KW-1185">Reference proteome</keyword>
<name>A0AAC9HLX4_9PSEU</name>
<dbReference type="RefSeq" id="WP_069846516.1">
    <property type="nucleotide sequence ID" value="NZ_CP014859.1"/>
</dbReference>
<dbReference type="PRINTS" id="PR00095">
    <property type="entry name" value="ANTSNTHASEI"/>
</dbReference>
<dbReference type="Proteomes" id="UP000095210">
    <property type="component" value="Chromosome"/>
</dbReference>
<protein>
    <submittedName>
        <fullName evidence="3">Aminodeoxychorismate synthase, component I</fullName>
        <ecNumber evidence="3">2.6.1.85</ecNumber>
    </submittedName>
</protein>
<organism evidence="3 4">
    <name type="scientific">Actinoalloteichus hymeniacidonis</name>
    <dbReference type="NCBI Taxonomy" id="340345"/>
    <lineage>
        <taxon>Bacteria</taxon>
        <taxon>Bacillati</taxon>
        <taxon>Actinomycetota</taxon>
        <taxon>Actinomycetes</taxon>
        <taxon>Pseudonocardiales</taxon>
        <taxon>Pseudonocardiaceae</taxon>
        <taxon>Actinoalloteichus</taxon>
    </lineage>
</organism>
<proteinExistence type="predicted"/>
<dbReference type="InterPro" id="IPR019999">
    <property type="entry name" value="Anth_synth_I-like"/>
</dbReference>
<dbReference type="EMBL" id="CP014859">
    <property type="protein sequence ID" value="AOS61533.1"/>
    <property type="molecule type" value="Genomic_DNA"/>
</dbReference>
<dbReference type="GO" id="GO:0009396">
    <property type="term" value="P:folic acid-containing compound biosynthetic process"/>
    <property type="evidence" value="ECO:0007669"/>
    <property type="project" value="InterPro"/>
</dbReference>
<feature type="region of interest" description="Disordered" evidence="1">
    <location>
        <begin position="59"/>
        <end position="90"/>
    </location>
</feature>